<reference evidence="4 6" key="1">
    <citation type="submission" date="2018-06" db="EMBL/GenBank/DDBJ databases">
        <title>Complete Genome Sequence of the Microcystin-Degrading Bacterium Sphingosinicella microcystinivorans Strain B-9.</title>
        <authorList>
            <person name="Jin H."/>
            <person name="Nishizawa T."/>
            <person name="Guo Y."/>
            <person name="Nishizawa A."/>
            <person name="Park H."/>
            <person name="Kato H."/>
            <person name="Tsuji K."/>
            <person name="Harada K."/>
        </authorList>
    </citation>
    <scope>NUCLEOTIDE SEQUENCE [LARGE SCALE GENOMIC DNA]</scope>
    <source>
        <strain evidence="4 6">B9</strain>
    </source>
</reference>
<evidence type="ECO:0000313" key="4">
    <source>
        <dbReference type="EMBL" id="BBE33836.1"/>
    </source>
</evidence>
<keyword evidence="7" id="KW-1185">Reference proteome</keyword>
<dbReference type="AlphaFoldDB" id="A0AAD1G0R4"/>
<dbReference type="Pfam" id="PF19658">
    <property type="entry name" value="DUF6161"/>
    <property type="match status" value="1"/>
</dbReference>
<sequence>MEVFNVDLGENGGVVAPATFSDFVDWIEAECDAWSWLTPSTPGLQNYDFLNSAQESLSYIRGVAREMRHANTVEGRDIAHILLSNYAGQPPVLFHSSSEVGLALLAIKERLSPLDAATAYGILRGVLNADFIRYPKQFRLLTLVANPAAVDAAAILDQLASERRAARANVTKLENRLDDAMSTFESNWTDQLANTRNARKRVFRRLVKVHKGLSKVHRDEFYKLKEELEATKAAYAEQIRLRAAVQYWEEKREGHRDQRKAALRNLRWFGGIAAVAAGLGFFFAGSFVLEASGLNMWGVSLGKTASNNVSPAFFVVVSAALAFLLTFIFWAARVFLRLYLTENHMQADAEERRVMTQTYLALINESAAKDDDRLVILNALFRPGTVGIGQEDAPSEIAAPAILARILDNRGSMRG</sequence>
<evidence type="ECO:0000259" key="3">
    <source>
        <dbReference type="Pfam" id="PF19658"/>
    </source>
</evidence>
<evidence type="ECO:0000256" key="1">
    <source>
        <dbReference type="SAM" id="Coils"/>
    </source>
</evidence>
<keyword evidence="2" id="KW-1133">Transmembrane helix</keyword>
<name>A0AAD1G0R4_SPHMI</name>
<feature type="transmembrane region" description="Helical" evidence="2">
    <location>
        <begin position="309"/>
        <end position="336"/>
    </location>
</feature>
<dbReference type="KEGG" id="smic:SmB9_14940"/>
<evidence type="ECO:0000313" key="7">
    <source>
        <dbReference type="Proteomes" id="UP000276029"/>
    </source>
</evidence>
<dbReference type="EMBL" id="RBWX01000007">
    <property type="protein sequence ID" value="RKS90919.1"/>
    <property type="molecule type" value="Genomic_DNA"/>
</dbReference>
<keyword evidence="2" id="KW-0812">Transmembrane</keyword>
<evidence type="ECO:0000313" key="6">
    <source>
        <dbReference type="Proteomes" id="UP000275727"/>
    </source>
</evidence>
<dbReference type="Proteomes" id="UP000275727">
    <property type="component" value="Chromosome"/>
</dbReference>
<evidence type="ECO:0000313" key="5">
    <source>
        <dbReference type="EMBL" id="RKS90919.1"/>
    </source>
</evidence>
<reference evidence="5 7" key="2">
    <citation type="submission" date="2018-10" db="EMBL/GenBank/DDBJ databases">
        <title>Genomic Encyclopedia of Type Strains, Phase IV (KMG-IV): sequencing the most valuable type-strain genomes for metagenomic binning, comparative biology and taxonomic classification.</title>
        <authorList>
            <person name="Goeker M."/>
        </authorList>
    </citation>
    <scope>NUCLEOTIDE SEQUENCE [LARGE SCALE GENOMIC DNA]</scope>
    <source>
        <strain evidence="5 7">DSM 19791</strain>
    </source>
</reference>
<accession>A0AAD1G0R4</accession>
<dbReference type="EMBL" id="AP018711">
    <property type="protein sequence ID" value="BBE33836.1"/>
    <property type="molecule type" value="Genomic_DNA"/>
</dbReference>
<gene>
    <name evidence="5" type="ORF">DFR51_0463</name>
    <name evidence="4" type="ORF">SmB9_14940</name>
</gene>
<protein>
    <recommendedName>
        <fullName evidence="3">DUF6161 domain-containing protein</fullName>
    </recommendedName>
</protein>
<keyword evidence="1" id="KW-0175">Coiled coil</keyword>
<organism evidence="4 6">
    <name type="scientific">Sphingosinicella microcystinivorans</name>
    <dbReference type="NCBI Taxonomy" id="335406"/>
    <lineage>
        <taxon>Bacteria</taxon>
        <taxon>Pseudomonadati</taxon>
        <taxon>Pseudomonadota</taxon>
        <taxon>Alphaproteobacteria</taxon>
        <taxon>Sphingomonadales</taxon>
        <taxon>Sphingosinicellaceae</taxon>
        <taxon>Sphingosinicella</taxon>
    </lineage>
</organism>
<dbReference type="Proteomes" id="UP000276029">
    <property type="component" value="Unassembled WGS sequence"/>
</dbReference>
<evidence type="ECO:0000256" key="2">
    <source>
        <dbReference type="SAM" id="Phobius"/>
    </source>
</evidence>
<dbReference type="InterPro" id="IPR046159">
    <property type="entry name" value="DUF6161"/>
</dbReference>
<keyword evidence="2" id="KW-0472">Membrane</keyword>
<feature type="domain" description="DUF6161" evidence="3">
    <location>
        <begin position="175"/>
        <end position="393"/>
    </location>
</feature>
<dbReference type="RefSeq" id="WP_121047425.1">
    <property type="nucleotide sequence ID" value="NZ_AP018711.1"/>
</dbReference>
<proteinExistence type="predicted"/>
<feature type="transmembrane region" description="Helical" evidence="2">
    <location>
        <begin position="266"/>
        <end position="289"/>
    </location>
</feature>
<feature type="coiled-coil region" evidence="1">
    <location>
        <begin position="156"/>
        <end position="183"/>
    </location>
</feature>